<sequence length="370" mass="40014">MTHQHLPPGGEFLLLPPTLQPHAYANVDRMFATRVIRRGPSVTPLPRGAGIAPRYTHGGVGDYMDRGCVAGLLVIHRGQVVLEQYGLGLREDGRWSSMSMVKSLTSTLVGAAIRDGHIGTLADKISDYVPGVRGSAYDRVSVRDLITMSSGVGWSEEYTDRDSHVNQYSRCLGEKRAGGVLEILRGLPAEHEPGSFFHYNTGDTFLLGCLLTAATGETLAGYMSRKVWAPLGMEQDGFYTLESEGGQEIGGSRAGATLRDFGRFGEFVRRGGDGILPDGWVEEAATPHFTLEPGQSSYGATGYGYSWWINGDGAMVAVGFAGQSLYINRARELVIVTLSAQPQPPYAAAYGRDFRAERQAFQAALIESLS</sequence>
<evidence type="ECO:0000259" key="1">
    <source>
        <dbReference type="Pfam" id="PF00144"/>
    </source>
</evidence>
<dbReference type="Proteomes" id="UP000282957">
    <property type="component" value="Unassembled WGS sequence"/>
</dbReference>
<dbReference type="Pfam" id="PF00144">
    <property type="entry name" value="Beta-lactamase"/>
    <property type="match status" value="1"/>
</dbReference>
<dbReference type="OrthoDB" id="9814204at2"/>
<organism evidence="2 3">
    <name type="scientific">Rhodovarius crocodyli</name>
    <dbReference type="NCBI Taxonomy" id="1979269"/>
    <lineage>
        <taxon>Bacteria</taxon>
        <taxon>Pseudomonadati</taxon>
        <taxon>Pseudomonadota</taxon>
        <taxon>Alphaproteobacteria</taxon>
        <taxon>Acetobacterales</taxon>
        <taxon>Roseomonadaceae</taxon>
        <taxon>Rhodovarius</taxon>
    </lineage>
</organism>
<feature type="domain" description="Beta-lactamase-related" evidence="1">
    <location>
        <begin position="70"/>
        <end position="357"/>
    </location>
</feature>
<dbReference type="InterPro" id="IPR012338">
    <property type="entry name" value="Beta-lactam/transpept-like"/>
</dbReference>
<evidence type="ECO:0000313" key="2">
    <source>
        <dbReference type="EMBL" id="RVT97845.1"/>
    </source>
</evidence>
<dbReference type="AlphaFoldDB" id="A0A437MJT2"/>
<dbReference type="EMBL" id="SACL01000002">
    <property type="protein sequence ID" value="RVT97845.1"/>
    <property type="molecule type" value="Genomic_DNA"/>
</dbReference>
<reference evidence="2 3" key="1">
    <citation type="submission" date="2019-01" db="EMBL/GenBank/DDBJ databases">
        <authorList>
            <person name="Chen W.-M."/>
        </authorList>
    </citation>
    <scope>NUCLEOTIDE SEQUENCE [LARGE SCALE GENOMIC DNA]</scope>
    <source>
        <strain evidence="2 3">CCP-6</strain>
    </source>
</reference>
<keyword evidence="3" id="KW-1185">Reference proteome</keyword>
<dbReference type="InterPro" id="IPR050789">
    <property type="entry name" value="Diverse_Enzym_Activities"/>
</dbReference>
<dbReference type="Gene3D" id="3.40.710.10">
    <property type="entry name" value="DD-peptidase/beta-lactamase superfamily"/>
    <property type="match status" value="1"/>
</dbReference>
<gene>
    <name evidence="2" type="ORF">EOD42_08610</name>
</gene>
<dbReference type="PANTHER" id="PTHR43283">
    <property type="entry name" value="BETA-LACTAMASE-RELATED"/>
    <property type="match status" value="1"/>
</dbReference>
<evidence type="ECO:0000313" key="3">
    <source>
        <dbReference type="Proteomes" id="UP000282957"/>
    </source>
</evidence>
<dbReference type="SUPFAM" id="SSF56601">
    <property type="entry name" value="beta-lactamase/transpeptidase-like"/>
    <property type="match status" value="1"/>
</dbReference>
<dbReference type="PANTHER" id="PTHR43283:SF14">
    <property type="entry name" value="BLL8153 PROTEIN"/>
    <property type="match status" value="1"/>
</dbReference>
<protein>
    <submittedName>
        <fullName evidence="2">Class C beta-lactamase-related serine hydrolase</fullName>
    </submittedName>
</protein>
<keyword evidence="2" id="KW-0378">Hydrolase</keyword>
<dbReference type="RefSeq" id="WP_127787074.1">
    <property type="nucleotide sequence ID" value="NZ_SACL01000002.1"/>
</dbReference>
<comment type="caution">
    <text evidence="2">The sequence shown here is derived from an EMBL/GenBank/DDBJ whole genome shotgun (WGS) entry which is preliminary data.</text>
</comment>
<proteinExistence type="predicted"/>
<dbReference type="InterPro" id="IPR001466">
    <property type="entry name" value="Beta-lactam-related"/>
</dbReference>
<dbReference type="GO" id="GO:0016787">
    <property type="term" value="F:hydrolase activity"/>
    <property type="evidence" value="ECO:0007669"/>
    <property type="project" value="UniProtKB-KW"/>
</dbReference>
<name>A0A437MJT2_9PROT</name>
<accession>A0A437MJT2</accession>